<protein>
    <submittedName>
        <fullName evidence="10">Dihydroxyacetone kinase</fullName>
    </submittedName>
</protein>
<dbReference type="GeneID" id="20082003"/>
<dbReference type="RefSeq" id="XP_008867738.1">
    <property type="nucleotide sequence ID" value="XM_008869516.1"/>
</dbReference>
<feature type="domain" description="DhaL" evidence="8">
    <location>
        <begin position="366"/>
        <end position="572"/>
    </location>
</feature>
<dbReference type="GO" id="GO:0019563">
    <property type="term" value="P:glycerol catabolic process"/>
    <property type="evidence" value="ECO:0007669"/>
    <property type="project" value="TreeGrafter"/>
</dbReference>
<feature type="active site" description="Tele-hemiaminal-histidine intermediate" evidence="6">
    <location>
        <position position="218"/>
    </location>
</feature>
<evidence type="ECO:0000256" key="6">
    <source>
        <dbReference type="PIRSR" id="PIRSR612734-1"/>
    </source>
</evidence>
<dbReference type="GO" id="GO:0005524">
    <property type="term" value="F:ATP binding"/>
    <property type="evidence" value="ECO:0007669"/>
    <property type="project" value="UniProtKB-KW"/>
</dbReference>
<dbReference type="FunFam" id="3.30.1180.20:FF:000001">
    <property type="entry name" value="Dihydroxyacetone kinase 1"/>
    <property type="match status" value="1"/>
</dbReference>
<evidence type="ECO:0000313" key="10">
    <source>
        <dbReference type="EMBL" id="ETW03509.1"/>
    </source>
</evidence>
<dbReference type="Gene3D" id="1.25.40.340">
    <property type="match status" value="1"/>
</dbReference>
<keyword evidence="3" id="KW-0547">Nucleotide-binding</keyword>
<dbReference type="PANTHER" id="PTHR28629:SF4">
    <property type="entry name" value="TRIOKINASE_FMN CYCLASE"/>
    <property type="match status" value="1"/>
</dbReference>
<evidence type="ECO:0000256" key="1">
    <source>
        <dbReference type="ARBA" id="ARBA00008757"/>
    </source>
</evidence>
<dbReference type="EMBL" id="KI913959">
    <property type="protein sequence ID" value="ETW03509.1"/>
    <property type="molecule type" value="Genomic_DNA"/>
</dbReference>
<evidence type="ECO:0000256" key="4">
    <source>
        <dbReference type="ARBA" id="ARBA00022777"/>
    </source>
</evidence>
<dbReference type="SUPFAM" id="SSF82549">
    <property type="entry name" value="DAK1/DegV-like"/>
    <property type="match status" value="1"/>
</dbReference>
<dbReference type="Gene3D" id="3.30.1180.20">
    <property type="entry name" value="Dihydroxyacetone kinase, domain 2"/>
    <property type="match status" value="1"/>
</dbReference>
<dbReference type="OrthoDB" id="1724672at2759"/>
<feature type="binding site" evidence="7">
    <location>
        <position position="109"/>
    </location>
    <ligand>
        <name>substrate</name>
    </ligand>
</feature>
<feature type="binding site" evidence="7">
    <location>
        <position position="114"/>
    </location>
    <ligand>
        <name>substrate</name>
    </ligand>
</feature>
<dbReference type="VEuPathDB" id="FungiDB:H310_04953"/>
<keyword evidence="4 10" id="KW-0418">Kinase</keyword>
<dbReference type="InterPro" id="IPR004006">
    <property type="entry name" value="DhaK_dom"/>
</dbReference>
<dbReference type="InterPro" id="IPR004007">
    <property type="entry name" value="DhaL_dom"/>
</dbReference>
<gene>
    <name evidence="10" type="ORF">H310_04953</name>
</gene>
<dbReference type="eggNOG" id="KOG2426">
    <property type="taxonomic scope" value="Eukaryota"/>
</dbReference>
<name>A0A024UB64_9STRA</name>
<dbReference type="STRING" id="157072.A0A024UB64"/>
<dbReference type="AlphaFoldDB" id="A0A024UB64"/>
<dbReference type="InterPro" id="IPR050861">
    <property type="entry name" value="Dihydroxyacetone_Kinase"/>
</dbReference>
<dbReference type="SMART" id="SM01120">
    <property type="entry name" value="Dak2"/>
    <property type="match status" value="1"/>
</dbReference>
<evidence type="ECO:0000259" key="8">
    <source>
        <dbReference type="PROSITE" id="PS51480"/>
    </source>
</evidence>
<dbReference type="NCBIfam" id="TIGR02361">
    <property type="entry name" value="dak_ATP"/>
    <property type="match status" value="1"/>
</dbReference>
<accession>A0A024UB64</accession>
<evidence type="ECO:0000256" key="3">
    <source>
        <dbReference type="ARBA" id="ARBA00022741"/>
    </source>
</evidence>
<dbReference type="GO" id="GO:0004371">
    <property type="term" value="F:glycerone kinase activity"/>
    <property type="evidence" value="ECO:0007669"/>
    <property type="project" value="InterPro"/>
</dbReference>
<evidence type="ECO:0000256" key="5">
    <source>
        <dbReference type="ARBA" id="ARBA00022840"/>
    </source>
</evidence>
<dbReference type="Pfam" id="PF02733">
    <property type="entry name" value="Dak1"/>
    <property type="match status" value="1"/>
</dbReference>
<feature type="domain" description="DhaK" evidence="9">
    <location>
        <begin position="10"/>
        <end position="332"/>
    </location>
</feature>
<dbReference type="Gene3D" id="3.40.50.10440">
    <property type="entry name" value="Dihydroxyacetone kinase, domain 1"/>
    <property type="match status" value="1"/>
</dbReference>
<sequence length="575" mass="60670">MTSTFKMINSPTTVVDEMLRGLVHSSPDLCLVSEYRVVLHRDFNDIKQRQVTLLSGGGSGHEPAHAGYIGHGMLTGVICGDVFASPSTSQVLTAIRLAAGTQGCLIIVKNYTGDRLNFGLAIETAKAEGIKVDMVVIGDDLAIPNAKAGRRGLAGTVFVHKVAGAMAAQGFPLDKIAEQVQHLVIGTMGVAWKSCTLPGQTSSRHIQPHEMELGLGIHGEPGAKTIGQLPSQATVAELMTTIQNGIQVARKDRVVVMVNNLGSMTSMELQLIVNDVRQSCAKHDVVVERVAVGSFMTALDMAGFSLTLWKLSPQHSTQQLEWLDASVTAPAWPVRLGRFVDNNVVNFAAVIPPSIQSTSTLTAAGEQLKRAIIAATQSIIDAEGDLTEWDTKVGDGDCGHTLATGAKAIQSALSDFPLNVPSMTLADIARAVGSAIGGTSGVLYTIFFTAAGAMMQTFDSKNDVVEVPLQAWVESFAAGAGAIVKYGGATEGSRTMLDSMLPAIRAARRTDIPRADWIEAVKNAALEGANSTKRIAAHEACGRTSYVAEDHVKDVPDPGAMAVAIWIQAIAQASL</sequence>
<dbReference type="InterPro" id="IPR036117">
    <property type="entry name" value="DhaL_dom_sf"/>
</dbReference>
<dbReference type="PROSITE" id="PS51481">
    <property type="entry name" value="DHAK"/>
    <property type="match status" value="1"/>
</dbReference>
<reference evidence="10" key="1">
    <citation type="submission" date="2013-12" db="EMBL/GenBank/DDBJ databases">
        <title>The Genome Sequence of Aphanomyces invadans NJM9701.</title>
        <authorList>
            <consortium name="The Broad Institute Genomics Platform"/>
            <person name="Russ C."/>
            <person name="Tyler B."/>
            <person name="van West P."/>
            <person name="Dieguez-Uribeondo J."/>
            <person name="Young S.K."/>
            <person name="Zeng Q."/>
            <person name="Gargeya S."/>
            <person name="Fitzgerald M."/>
            <person name="Abouelleil A."/>
            <person name="Alvarado L."/>
            <person name="Chapman S.B."/>
            <person name="Gainer-Dewar J."/>
            <person name="Goldberg J."/>
            <person name="Griggs A."/>
            <person name="Gujja S."/>
            <person name="Hansen M."/>
            <person name="Howarth C."/>
            <person name="Imamovic A."/>
            <person name="Ireland A."/>
            <person name="Larimer J."/>
            <person name="McCowan C."/>
            <person name="Murphy C."/>
            <person name="Pearson M."/>
            <person name="Poon T.W."/>
            <person name="Priest M."/>
            <person name="Roberts A."/>
            <person name="Saif S."/>
            <person name="Shea T."/>
            <person name="Sykes S."/>
            <person name="Wortman J."/>
            <person name="Nusbaum C."/>
            <person name="Birren B."/>
        </authorList>
    </citation>
    <scope>NUCLEOTIDE SEQUENCE [LARGE SCALE GENOMIC DNA]</scope>
    <source>
        <strain evidence="10">NJM9701</strain>
    </source>
</reference>
<dbReference type="PANTHER" id="PTHR28629">
    <property type="entry name" value="TRIOKINASE/FMN CYCLASE"/>
    <property type="match status" value="1"/>
</dbReference>
<organism evidence="10">
    <name type="scientific">Aphanomyces invadans</name>
    <dbReference type="NCBI Taxonomy" id="157072"/>
    <lineage>
        <taxon>Eukaryota</taxon>
        <taxon>Sar</taxon>
        <taxon>Stramenopiles</taxon>
        <taxon>Oomycota</taxon>
        <taxon>Saprolegniomycetes</taxon>
        <taxon>Saprolegniales</taxon>
        <taxon>Verrucalvaceae</taxon>
        <taxon>Aphanomyces</taxon>
    </lineage>
</organism>
<dbReference type="FunFam" id="1.25.40.340:FF:000002">
    <property type="entry name" value="Dihydroxyacetone kinase, L subunit"/>
    <property type="match status" value="1"/>
</dbReference>
<dbReference type="InterPro" id="IPR012734">
    <property type="entry name" value="DhaK_ATP"/>
</dbReference>
<evidence type="ECO:0000256" key="2">
    <source>
        <dbReference type="ARBA" id="ARBA00022679"/>
    </source>
</evidence>
<keyword evidence="5" id="KW-0067">ATP-binding</keyword>
<evidence type="ECO:0000256" key="7">
    <source>
        <dbReference type="PIRSR" id="PIRSR612734-2"/>
    </source>
</evidence>
<comment type="similarity">
    <text evidence="1">Belongs to the dihydroxyacetone kinase (DAK) family.</text>
</comment>
<feature type="binding site" evidence="7">
    <location>
        <begin position="58"/>
        <end position="61"/>
    </location>
    <ligand>
        <name>substrate</name>
    </ligand>
</feature>
<keyword evidence="2" id="KW-0808">Transferase</keyword>
<dbReference type="PROSITE" id="PS51480">
    <property type="entry name" value="DHAL"/>
    <property type="match status" value="1"/>
</dbReference>
<proteinExistence type="inferred from homology"/>
<dbReference type="NCBIfam" id="NF011049">
    <property type="entry name" value="PRK14479.1"/>
    <property type="match status" value="1"/>
</dbReference>
<dbReference type="GO" id="GO:0005829">
    <property type="term" value="C:cytosol"/>
    <property type="evidence" value="ECO:0007669"/>
    <property type="project" value="TreeGrafter"/>
</dbReference>
<dbReference type="FunFam" id="3.40.50.10440:FF:000001">
    <property type="entry name" value="Dihydroxyacetone kinase, DhaK subunit"/>
    <property type="match status" value="1"/>
</dbReference>
<evidence type="ECO:0000259" key="9">
    <source>
        <dbReference type="PROSITE" id="PS51481"/>
    </source>
</evidence>
<dbReference type="SUPFAM" id="SSF101473">
    <property type="entry name" value="DhaL-like"/>
    <property type="match status" value="1"/>
</dbReference>
<dbReference type="Pfam" id="PF02734">
    <property type="entry name" value="Dak2"/>
    <property type="match status" value="1"/>
</dbReference>